<dbReference type="EMBL" id="JH660660">
    <property type="protein sequence ID" value="EIM32817.1"/>
    <property type="molecule type" value="Genomic_DNA"/>
</dbReference>
<name>I4Z9C5_9BACT</name>
<dbReference type="InterPro" id="IPR007345">
    <property type="entry name" value="Polysacch_pyruvyl_Trfase"/>
</dbReference>
<evidence type="ECO:0000313" key="3">
    <source>
        <dbReference type="Proteomes" id="UP000002786"/>
    </source>
</evidence>
<sequence length="432" mass="49392">MRHIFVIGQCSLHWGRMEFGNIGNYYVIEPFFKELHKIFPDAEIRTTFQMTDDFCALIDISCVPMEYYYGFTDDDVPNAYKEYALAQIYKETGTMPETTPYIEEVMKSDLVIDFSGDMWGVNTDIAGNNRFLVGLLKDRVAQILGKKTAMLAGSPGPFNDMKLLGLAKETFEAFDIVTNREPVSRKVLETYQFKLDRVYDLSCPAFIFQPATEQEIAPYLEGTILENKKKPVIGFTLCGWNMLQGPFNRTDWKCEEYSSYITLITSLIKEHNVDVCLFSHSNGFELPPHFKMIHGRDYTMVKQLYDLLQQTEVASSVHLLTSIYPPHIIKRLISHFDMLISGRVHAAVAGLSMCVPTVIIDYGHEPKAHKLKGFAELCQVQNYICDPHNPLNLISVSSKCWQNREELSLKLQSLIPRIGDMARESFLLLKNL</sequence>
<evidence type="ECO:0000259" key="1">
    <source>
        <dbReference type="Pfam" id="PF04230"/>
    </source>
</evidence>
<dbReference type="AlphaFoldDB" id="I4Z9C5"/>
<gene>
    <name evidence="2" type="ORF">PrebiDRAFT_1088</name>
</gene>
<feature type="domain" description="Polysaccharide pyruvyl transferase" evidence="1">
    <location>
        <begin position="21"/>
        <end position="364"/>
    </location>
</feature>
<organism evidence="2 3">
    <name type="scientific">Prevotella bivia DSM 20514</name>
    <dbReference type="NCBI Taxonomy" id="868129"/>
    <lineage>
        <taxon>Bacteria</taxon>
        <taxon>Pseudomonadati</taxon>
        <taxon>Bacteroidota</taxon>
        <taxon>Bacteroidia</taxon>
        <taxon>Bacteroidales</taxon>
        <taxon>Prevotellaceae</taxon>
        <taxon>Prevotella</taxon>
    </lineage>
</organism>
<dbReference type="Pfam" id="PF04230">
    <property type="entry name" value="PS_pyruv_trans"/>
    <property type="match status" value="1"/>
</dbReference>
<reference evidence="2 3" key="1">
    <citation type="submission" date="2012-02" db="EMBL/GenBank/DDBJ databases">
        <title>Improved High-Quality Draft genome of Prevotella bivia DSM 20514.</title>
        <authorList>
            <consortium name="US DOE Joint Genome Institute (JGI-PGF)"/>
            <person name="Lucas S."/>
            <person name="Copeland A."/>
            <person name="Lapidus A."/>
            <person name="Bruce D."/>
            <person name="Goodwin L."/>
            <person name="Pitluck S."/>
            <person name="Peters L."/>
            <person name="Mikhailova N."/>
            <person name="Munk A.C.C."/>
            <person name="Kyrpides N."/>
            <person name="Mavromatis K."/>
            <person name="Detter J.C."/>
            <person name="Han C."/>
            <person name="Land M."/>
            <person name="Hauser L."/>
            <person name="Markowitz V."/>
            <person name="Cheng J.-F."/>
            <person name="Hugenholtz P."/>
            <person name="Woyke T."/>
            <person name="Wu D."/>
            <person name="Gronow S."/>
            <person name="Wellnitz S."/>
            <person name="Brambilla E."/>
            <person name="Klenk H.-P."/>
            <person name="Eisen J.A."/>
        </authorList>
    </citation>
    <scope>NUCLEOTIDE SEQUENCE [LARGE SCALE GENOMIC DNA]</scope>
    <source>
        <strain evidence="2 3">DSM 20514</strain>
    </source>
</reference>
<dbReference type="Proteomes" id="UP000002786">
    <property type="component" value="Unassembled WGS sequence"/>
</dbReference>
<accession>I4Z9C5</accession>
<keyword evidence="3" id="KW-1185">Reference proteome</keyword>
<dbReference type="HOGENOM" id="CLU_028161_0_0_10"/>
<evidence type="ECO:0000313" key="2">
    <source>
        <dbReference type="EMBL" id="EIM32817.1"/>
    </source>
</evidence>
<protein>
    <recommendedName>
        <fullName evidence="1">Polysaccharide pyruvyl transferase domain-containing protein</fullName>
    </recommendedName>
</protein>
<dbReference type="PANTHER" id="PTHR36836:SF1">
    <property type="entry name" value="COLANIC ACID BIOSYNTHESIS PROTEIN WCAK"/>
    <property type="match status" value="1"/>
</dbReference>
<dbReference type="PANTHER" id="PTHR36836">
    <property type="entry name" value="COLANIC ACID BIOSYNTHESIS PROTEIN WCAK"/>
    <property type="match status" value="1"/>
</dbReference>
<proteinExistence type="predicted"/>